<sequence length="323" mass="34465">MSMRAMKHHTRGILLTGAVSAGLLGASLPATAVGTPIAGLLAQQHAEAGSDLLFLPNIDDDSGACRDRADTLVEQAVDREAANDDALYKRQAELEKEPDQEKAEAEWAELVRAHRWDQNRTDRDLAACNDAADNIVNGRDDATDLARFRTRPWAGAPASASGRITIPARDAHRIRLFVHRPGGTAPLGWEAVGPQTRLTAQELRRGVELGVEGIDVIRDAADWDGRTSVTLTVTAGGASASAHLRLRQAPVLTQLNTAPVQEVLRAATDEGDISEAFVSELDAALRDGGVTSPSRALDTKGDVWAQDIFEPGYTAIPGPDGRP</sequence>
<evidence type="ECO:0000313" key="4">
    <source>
        <dbReference type="Proteomes" id="UP000471293"/>
    </source>
</evidence>
<dbReference type="AlphaFoldDB" id="A0A6N9UEJ3"/>
<evidence type="ECO:0000256" key="1">
    <source>
        <dbReference type="SAM" id="SignalP"/>
    </source>
</evidence>
<dbReference type="Pfam" id="PF03068">
    <property type="entry name" value="PAD"/>
    <property type="match status" value="1"/>
</dbReference>
<reference evidence="3 4" key="1">
    <citation type="submission" date="2020-01" db="EMBL/GenBank/DDBJ databases">
        <title>Insect and environment-associated Actinomycetes.</title>
        <authorList>
            <person name="Currrie C."/>
            <person name="Chevrette M."/>
            <person name="Carlson C."/>
            <person name="Stubbendieck R."/>
            <person name="Wendt-Pienkowski E."/>
        </authorList>
    </citation>
    <scope>NUCLEOTIDE SEQUENCE [LARGE SCALE GENOMIC DNA]</scope>
    <source>
        <strain evidence="3 4">SID11342</strain>
    </source>
</reference>
<feature type="chain" id="PRO_5027004920" description="Protein-arginine deiminase C-terminal domain-containing protein" evidence="1">
    <location>
        <begin position="33"/>
        <end position="323"/>
    </location>
</feature>
<protein>
    <recommendedName>
        <fullName evidence="2">Protein-arginine deiminase C-terminal domain-containing protein</fullName>
    </recommendedName>
</protein>
<dbReference type="InterPro" id="IPR013530">
    <property type="entry name" value="PAD_C"/>
</dbReference>
<dbReference type="SUPFAM" id="SSF110083">
    <property type="entry name" value="Peptidylarginine deiminase Pad4, middle domain"/>
    <property type="match status" value="1"/>
</dbReference>
<evidence type="ECO:0000259" key="2">
    <source>
        <dbReference type="Pfam" id="PF03068"/>
    </source>
</evidence>
<dbReference type="GO" id="GO:0005737">
    <property type="term" value="C:cytoplasm"/>
    <property type="evidence" value="ECO:0007669"/>
    <property type="project" value="InterPro"/>
</dbReference>
<dbReference type="InterPro" id="IPR036556">
    <property type="entry name" value="PAD_central_sf"/>
</dbReference>
<gene>
    <name evidence="3" type="ORF">G3I29_34845</name>
</gene>
<dbReference type="GO" id="GO:0004668">
    <property type="term" value="F:protein-arginine deiminase activity"/>
    <property type="evidence" value="ECO:0007669"/>
    <property type="project" value="InterPro"/>
</dbReference>
<accession>A0A6N9UEJ3</accession>
<dbReference type="GO" id="GO:0005509">
    <property type="term" value="F:calcium ion binding"/>
    <property type="evidence" value="ECO:0007669"/>
    <property type="project" value="InterPro"/>
</dbReference>
<keyword evidence="1" id="KW-0732">Signal</keyword>
<feature type="domain" description="Protein-arginine deiminase C-terminal" evidence="2">
    <location>
        <begin position="243"/>
        <end position="319"/>
    </location>
</feature>
<dbReference type="EMBL" id="JAAGLQ010000726">
    <property type="protein sequence ID" value="NEA20526.1"/>
    <property type="molecule type" value="Genomic_DNA"/>
</dbReference>
<comment type="caution">
    <text evidence="3">The sequence shown here is derived from an EMBL/GenBank/DDBJ whole genome shotgun (WGS) entry which is preliminary data.</text>
</comment>
<dbReference type="Gene3D" id="3.75.10.10">
    <property type="entry name" value="L-arginine/glycine Amidinotransferase, Chain A"/>
    <property type="match status" value="1"/>
</dbReference>
<evidence type="ECO:0000313" key="3">
    <source>
        <dbReference type="EMBL" id="NEA20526.1"/>
    </source>
</evidence>
<feature type="signal peptide" evidence="1">
    <location>
        <begin position="1"/>
        <end position="32"/>
    </location>
</feature>
<dbReference type="Proteomes" id="UP000471293">
    <property type="component" value="Unassembled WGS sequence"/>
</dbReference>
<proteinExistence type="predicted"/>
<name>A0A6N9UEJ3_STRHA</name>
<organism evidence="3 4">
    <name type="scientific">Streptomyces halstedii</name>
    <dbReference type="NCBI Taxonomy" id="1944"/>
    <lineage>
        <taxon>Bacteria</taxon>
        <taxon>Bacillati</taxon>
        <taxon>Actinomycetota</taxon>
        <taxon>Actinomycetes</taxon>
        <taxon>Kitasatosporales</taxon>
        <taxon>Streptomycetaceae</taxon>
        <taxon>Streptomyces</taxon>
    </lineage>
</organism>
<feature type="non-terminal residue" evidence="3">
    <location>
        <position position="323"/>
    </location>
</feature>